<proteinExistence type="predicted"/>
<sequence>MRIFIHPRIRTAREAQFGIDTLTRSHYVTVDRALVSQNSISGPKFRHEACVLVQRLSYPLGRTWIFVCPEIRTARKAPIQNRHFDAIGKRSHSEISGLAPKFSLGAWSWAADAIVYRHPFARTGITFRSVIRIAYKTPIRNWYSEMPVAPLLPQACRNP</sequence>
<protein>
    <submittedName>
        <fullName evidence="1">Uncharacterized protein</fullName>
    </submittedName>
</protein>
<name>A0A843WDE4_COLES</name>
<accession>A0A843WDE4</accession>
<keyword evidence="2" id="KW-1185">Reference proteome</keyword>
<organism evidence="1 2">
    <name type="scientific">Colocasia esculenta</name>
    <name type="common">Wild taro</name>
    <name type="synonym">Arum esculentum</name>
    <dbReference type="NCBI Taxonomy" id="4460"/>
    <lineage>
        <taxon>Eukaryota</taxon>
        <taxon>Viridiplantae</taxon>
        <taxon>Streptophyta</taxon>
        <taxon>Embryophyta</taxon>
        <taxon>Tracheophyta</taxon>
        <taxon>Spermatophyta</taxon>
        <taxon>Magnoliopsida</taxon>
        <taxon>Liliopsida</taxon>
        <taxon>Araceae</taxon>
        <taxon>Aroideae</taxon>
        <taxon>Colocasieae</taxon>
        <taxon>Colocasia</taxon>
    </lineage>
</organism>
<comment type="caution">
    <text evidence="1">The sequence shown here is derived from an EMBL/GenBank/DDBJ whole genome shotgun (WGS) entry which is preliminary data.</text>
</comment>
<evidence type="ECO:0000313" key="2">
    <source>
        <dbReference type="Proteomes" id="UP000652761"/>
    </source>
</evidence>
<dbReference type="AlphaFoldDB" id="A0A843WDE4"/>
<dbReference type="EMBL" id="NMUH01003484">
    <property type="protein sequence ID" value="MQM05826.1"/>
    <property type="molecule type" value="Genomic_DNA"/>
</dbReference>
<gene>
    <name evidence="1" type="ORF">Taro_038647</name>
</gene>
<evidence type="ECO:0000313" key="1">
    <source>
        <dbReference type="EMBL" id="MQM05826.1"/>
    </source>
</evidence>
<reference evidence="1" key="1">
    <citation type="submission" date="2017-07" db="EMBL/GenBank/DDBJ databases">
        <title>Taro Niue Genome Assembly and Annotation.</title>
        <authorList>
            <person name="Atibalentja N."/>
            <person name="Keating K."/>
            <person name="Fields C.J."/>
        </authorList>
    </citation>
    <scope>NUCLEOTIDE SEQUENCE</scope>
    <source>
        <strain evidence="1">Niue_2</strain>
        <tissue evidence="1">Leaf</tissue>
    </source>
</reference>
<dbReference type="Proteomes" id="UP000652761">
    <property type="component" value="Unassembled WGS sequence"/>
</dbReference>